<protein>
    <recommendedName>
        <fullName evidence="8">Cytoplasmic phosphatidylinositol transfer protein 1</fullName>
    </recommendedName>
    <alternativeName>
        <fullName evidence="9">Retinal degeneration B homolog beta</fullName>
    </alternativeName>
</protein>
<dbReference type="GeneID" id="109461804"/>
<evidence type="ECO:0000256" key="9">
    <source>
        <dbReference type="ARBA" id="ARBA00082927"/>
    </source>
</evidence>
<dbReference type="GO" id="GO:0005634">
    <property type="term" value="C:nucleus"/>
    <property type="evidence" value="ECO:0007669"/>
    <property type="project" value="UniProtKB-ARBA"/>
</dbReference>
<feature type="compositionally biased region" description="Polar residues" evidence="10">
    <location>
        <begin position="340"/>
        <end position="360"/>
    </location>
</feature>
<evidence type="ECO:0000256" key="2">
    <source>
        <dbReference type="ARBA" id="ARBA00023055"/>
    </source>
</evidence>
<evidence type="ECO:0000256" key="10">
    <source>
        <dbReference type="SAM" id="MobiDB-lite"/>
    </source>
</evidence>
<organism evidence="12 13">
    <name type="scientific">Branchiostoma belcheri</name>
    <name type="common">Amphioxus</name>
    <dbReference type="NCBI Taxonomy" id="7741"/>
    <lineage>
        <taxon>Eukaryota</taxon>
        <taxon>Metazoa</taxon>
        <taxon>Chordata</taxon>
        <taxon>Cephalochordata</taxon>
        <taxon>Leptocardii</taxon>
        <taxon>Amphioxiformes</taxon>
        <taxon>Branchiostomatidae</taxon>
        <taxon>Branchiostoma</taxon>
    </lineage>
</organism>
<dbReference type="GO" id="GO:0008526">
    <property type="term" value="F:phosphatidylinositol transfer activity"/>
    <property type="evidence" value="ECO:0007669"/>
    <property type="project" value="TreeGrafter"/>
</dbReference>
<dbReference type="SUPFAM" id="SSF55961">
    <property type="entry name" value="Bet v1-like"/>
    <property type="match status" value="1"/>
</dbReference>
<dbReference type="InterPro" id="IPR023393">
    <property type="entry name" value="START-like_dom_sf"/>
</dbReference>
<dbReference type="AlphaFoldDB" id="A0A6P4Y502"/>
<keyword evidence="1" id="KW-0813">Transport</keyword>
<dbReference type="KEGG" id="bbel:109461804"/>
<name>A0A6P4Y502_BRABE</name>
<dbReference type="Pfam" id="PF02121">
    <property type="entry name" value="IP_trans"/>
    <property type="match status" value="1"/>
</dbReference>
<dbReference type="PRINTS" id="PR00391">
    <property type="entry name" value="PITRANSFER"/>
</dbReference>
<evidence type="ECO:0000256" key="6">
    <source>
        <dbReference type="ARBA" id="ARBA00055461"/>
    </source>
</evidence>
<evidence type="ECO:0000256" key="8">
    <source>
        <dbReference type="ARBA" id="ARBA00068698"/>
    </source>
</evidence>
<evidence type="ECO:0000256" key="3">
    <source>
        <dbReference type="ARBA" id="ARBA00023121"/>
    </source>
</evidence>
<dbReference type="OrthoDB" id="10053061at2759"/>
<keyword evidence="2" id="KW-0445">Lipid transport</keyword>
<dbReference type="Proteomes" id="UP000515135">
    <property type="component" value="Unplaced"/>
</dbReference>
<dbReference type="CDD" id="cd08890">
    <property type="entry name" value="SRPBCC_PITPNC1_like"/>
    <property type="match status" value="1"/>
</dbReference>
<keyword evidence="3" id="KW-0446">Lipid-binding</keyword>
<dbReference type="Gene3D" id="3.30.530.20">
    <property type="match status" value="1"/>
</dbReference>
<evidence type="ECO:0000256" key="5">
    <source>
        <dbReference type="ARBA" id="ARBA00051611"/>
    </source>
</evidence>
<sequence length="400" mass="44946">MLGDIDPTTVPAMLKESAAGRSRRSQAAEGRPPSQHRLQSALSPFVGKPATSSTFLLHGDSPAVLQIAPDRAQTSAQHPFPPSGPARTVRATMLMKEYRICMPLTVEEYRIGQLYMIAKHSQEQSMKGEGVEVVRNEPCEDEEHGRGRYTEKRIHLSSRLPSWIRAVVPRIFYITERAWNFYPHTITEYTCSFLPKFIILIETKYQNNNGSSCNCLGLTDEELTQREVDFIDIATDEIPDKQYQASEDCTKFKSKKTNRGPLAEGWRDSHDPIMCSYKLVTVKFEVWGLQTRVEAFAHRAIRDILLVGHRQAFAWVDEWYGMGMEDVRDFEQRLQEETNQRVLATPSSENLSMTTASPGSTPEPSPLGPAPPMDFPRRKSSAGSGTPTDAPSTSKLPDPQ</sequence>
<comment type="catalytic activity">
    <reaction evidence="5">
        <text>a 1,2-diacyl-sn-glycero-3-phosphate(in) = a 1,2-diacyl-sn-glycero-3-phosphate(out)</text>
        <dbReference type="Rhea" id="RHEA:36435"/>
        <dbReference type="ChEBI" id="CHEBI:58608"/>
    </reaction>
    <physiologicalReaction direction="left-to-right" evidence="5">
        <dbReference type="Rhea" id="RHEA:36436"/>
    </physiologicalReaction>
</comment>
<feature type="region of interest" description="Disordered" evidence="10">
    <location>
        <begin position="340"/>
        <end position="400"/>
    </location>
</feature>
<proteinExistence type="inferred from homology"/>
<feature type="compositionally biased region" description="Pro residues" evidence="10">
    <location>
        <begin position="361"/>
        <end position="374"/>
    </location>
</feature>
<evidence type="ECO:0000313" key="12">
    <source>
        <dbReference type="Proteomes" id="UP000515135"/>
    </source>
</evidence>
<dbReference type="GO" id="GO:0035091">
    <property type="term" value="F:phosphatidylinositol binding"/>
    <property type="evidence" value="ECO:0007669"/>
    <property type="project" value="TreeGrafter"/>
</dbReference>
<dbReference type="RefSeq" id="XP_019613792.1">
    <property type="nucleotide sequence ID" value="XM_019758233.1"/>
</dbReference>
<dbReference type="PANTHER" id="PTHR10658:SF54">
    <property type="entry name" value="CYTOPLASMIC PHOSPHATIDYLINOSITOL TRANSFER PROTEIN 1"/>
    <property type="match status" value="1"/>
</dbReference>
<dbReference type="FunFam" id="3.30.530.20:FF:000011">
    <property type="entry name" value="cytoplasmic phosphatidylinositol transfer protein 1 isoform X2"/>
    <property type="match status" value="1"/>
</dbReference>
<evidence type="ECO:0000313" key="13">
    <source>
        <dbReference type="RefSeq" id="XP_019613792.1"/>
    </source>
</evidence>
<feature type="domain" description="Phosphatidylinositol transfer protein N-terminal" evidence="11">
    <location>
        <begin position="93"/>
        <end position="336"/>
    </location>
</feature>
<evidence type="ECO:0000256" key="1">
    <source>
        <dbReference type="ARBA" id="ARBA00022448"/>
    </source>
</evidence>
<dbReference type="InterPro" id="IPR001666">
    <property type="entry name" value="PI_transfer"/>
</dbReference>
<comment type="similarity">
    <text evidence="7">Belongs to the PtdIns transfer protein family. PI transfer class IIB subfamily.</text>
</comment>
<feature type="region of interest" description="Disordered" evidence="10">
    <location>
        <begin position="1"/>
        <end position="38"/>
    </location>
</feature>
<comment type="catalytic activity">
    <reaction evidence="4">
        <text>a 1,2-diacyl-sn-glycero-3-phospho-(1D-myo-inositol)(in) = a 1,2-diacyl-sn-glycero-3-phospho-(1D-myo-inositol)(out)</text>
        <dbReference type="Rhea" id="RHEA:38691"/>
        <dbReference type="ChEBI" id="CHEBI:57880"/>
    </reaction>
    <physiologicalReaction direction="left-to-right" evidence="4">
        <dbReference type="Rhea" id="RHEA:38692"/>
    </physiologicalReaction>
</comment>
<keyword evidence="12" id="KW-1185">Reference proteome</keyword>
<feature type="compositionally biased region" description="Polar residues" evidence="10">
    <location>
        <begin position="381"/>
        <end position="400"/>
    </location>
</feature>
<feature type="compositionally biased region" description="Low complexity" evidence="10">
    <location>
        <begin position="16"/>
        <end position="31"/>
    </location>
</feature>
<accession>A0A6P4Y502</accession>
<comment type="function">
    <text evidence="6">Catalyzes the transfer of phosphatidylinositol (PI) and phosphatidic acid (PA) between membranes. Binds PA derived from the phospholipase D signaling pathway and among the cellular PA species, preferably binds to the C16:0/16:1 and C16:1/18:1 PA species.</text>
</comment>
<dbReference type="GO" id="GO:0005737">
    <property type="term" value="C:cytoplasm"/>
    <property type="evidence" value="ECO:0007669"/>
    <property type="project" value="UniProtKB-ARBA"/>
</dbReference>
<evidence type="ECO:0000256" key="7">
    <source>
        <dbReference type="ARBA" id="ARBA00061154"/>
    </source>
</evidence>
<dbReference type="PANTHER" id="PTHR10658">
    <property type="entry name" value="PHOSPHATIDYLINOSITOL TRANSFER PROTEIN"/>
    <property type="match status" value="1"/>
</dbReference>
<gene>
    <name evidence="13" type="primary">LOC109461804</name>
</gene>
<reference evidence="13" key="1">
    <citation type="submission" date="2025-08" db="UniProtKB">
        <authorList>
            <consortium name="RefSeq"/>
        </authorList>
    </citation>
    <scope>IDENTIFICATION</scope>
    <source>
        <tissue evidence="13">Gonad</tissue>
    </source>
</reference>
<dbReference type="InterPro" id="IPR055261">
    <property type="entry name" value="PI_transfer_N"/>
</dbReference>
<evidence type="ECO:0000256" key="4">
    <source>
        <dbReference type="ARBA" id="ARBA00024146"/>
    </source>
</evidence>
<evidence type="ECO:0000259" key="11">
    <source>
        <dbReference type="Pfam" id="PF02121"/>
    </source>
</evidence>